<dbReference type="AlphaFoldDB" id="A0A7K3NJD3"/>
<sequence>MRVTLSVLATPDDAPGEIVERVGSLAAFLREATMGLSMDQGLVFSPRGVQGLSLLASLIEEATAQAAHNLKRQRLRGLPKPEGPKIGRRSVS</sequence>
<comment type="caution">
    <text evidence="2">The sequence shown here is derived from an EMBL/GenBank/DDBJ whole genome shotgun (WGS) entry which is preliminary data.</text>
</comment>
<evidence type="ECO:0000313" key="2">
    <source>
        <dbReference type="EMBL" id="NDY56316.1"/>
    </source>
</evidence>
<evidence type="ECO:0000256" key="1">
    <source>
        <dbReference type="SAM" id="MobiDB-lite"/>
    </source>
</evidence>
<name>A0A7K3NJD3_9BACT</name>
<accession>A0A7K3NJD3</accession>
<proteinExistence type="predicted"/>
<reference evidence="2 3" key="1">
    <citation type="submission" date="2020-02" db="EMBL/GenBank/DDBJ databases">
        <title>Comparative genomics of sulfur disproportionating microorganisms.</title>
        <authorList>
            <person name="Ward L.M."/>
            <person name="Bertran E."/>
            <person name="Johnston D.T."/>
        </authorList>
    </citation>
    <scope>NUCLEOTIDE SEQUENCE [LARGE SCALE GENOMIC DNA]</scope>
    <source>
        <strain evidence="2 3">DSM 3696</strain>
    </source>
</reference>
<dbReference type="Proteomes" id="UP000469724">
    <property type="component" value="Unassembled WGS sequence"/>
</dbReference>
<organism evidence="2 3">
    <name type="scientific">Desulfolutivibrio sulfodismutans</name>
    <dbReference type="NCBI Taxonomy" id="63561"/>
    <lineage>
        <taxon>Bacteria</taxon>
        <taxon>Pseudomonadati</taxon>
        <taxon>Thermodesulfobacteriota</taxon>
        <taxon>Desulfovibrionia</taxon>
        <taxon>Desulfovibrionales</taxon>
        <taxon>Desulfovibrionaceae</taxon>
        <taxon>Desulfolutivibrio</taxon>
    </lineage>
</organism>
<dbReference type="RefSeq" id="WP_163301369.1">
    <property type="nucleotide sequence ID" value="NZ_JAAGRQ010000017.1"/>
</dbReference>
<evidence type="ECO:0000313" key="3">
    <source>
        <dbReference type="Proteomes" id="UP000469724"/>
    </source>
</evidence>
<feature type="region of interest" description="Disordered" evidence="1">
    <location>
        <begin position="70"/>
        <end position="92"/>
    </location>
</feature>
<gene>
    <name evidence="2" type="ORF">G3N56_06110</name>
</gene>
<dbReference type="EMBL" id="JAAGRQ010000017">
    <property type="protein sequence ID" value="NDY56316.1"/>
    <property type="molecule type" value="Genomic_DNA"/>
</dbReference>
<keyword evidence="3" id="KW-1185">Reference proteome</keyword>
<protein>
    <submittedName>
        <fullName evidence="2">Uncharacterized protein</fullName>
    </submittedName>
</protein>